<evidence type="ECO:0008006" key="3">
    <source>
        <dbReference type="Google" id="ProtNLM"/>
    </source>
</evidence>
<dbReference type="InterPro" id="IPR018534">
    <property type="entry name" value="Tet_reg_excision_RteC"/>
</dbReference>
<dbReference type="Pfam" id="PF09357">
    <property type="entry name" value="RteC"/>
    <property type="match status" value="1"/>
</dbReference>
<protein>
    <recommendedName>
        <fullName evidence="3">RteC protein</fullName>
    </recommendedName>
</protein>
<accession>A0A847RQD1</accession>
<evidence type="ECO:0000313" key="1">
    <source>
        <dbReference type="EMBL" id="NLR67900.1"/>
    </source>
</evidence>
<keyword evidence="2" id="KW-1185">Reference proteome</keyword>
<evidence type="ECO:0000313" key="2">
    <source>
        <dbReference type="Proteomes" id="UP000570474"/>
    </source>
</evidence>
<proteinExistence type="predicted"/>
<sequence>METAIVKKIEILLEEMNQDVDSMAEKESESRVRDAATVITKLMEYIKRLDDIILSGSISVHEEIFIFKNLRPLFDGRLVQFQRILEFEQASIYLDLVSRKDLIQKTLRSLEQYFQENLELISYLEMGHSYLDSFYFSNSGGMEPAMIDDVYLFCDKRLNTAMSCKLAIIKGYNWFSSYLHTVGEEGEQYFKSLGNRGKKLKWVFSKNDFVEYVYLIYSSGAFGNASIRDVADVLAEASGIKMPNPYRIFQAIRIRRNRTQFTDRATGNLIKLMDETDENPR</sequence>
<name>A0A847RQD1_9BACT</name>
<organism evidence="1 2">
    <name type="scientific">Chitinophaga varians</name>
    <dbReference type="NCBI Taxonomy" id="2202339"/>
    <lineage>
        <taxon>Bacteria</taxon>
        <taxon>Pseudomonadati</taxon>
        <taxon>Bacteroidota</taxon>
        <taxon>Chitinophagia</taxon>
        <taxon>Chitinophagales</taxon>
        <taxon>Chitinophagaceae</taxon>
        <taxon>Chitinophaga</taxon>
    </lineage>
</organism>
<gene>
    <name evidence="1" type="ORF">HGH92_26585</name>
</gene>
<dbReference type="RefSeq" id="WP_168873841.1">
    <property type="nucleotide sequence ID" value="NZ_JABAIA010000003.1"/>
</dbReference>
<dbReference type="EMBL" id="JABAIA010000003">
    <property type="protein sequence ID" value="NLR67900.1"/>
    <property type="molecule type" value="Genomic_DNA"/>
</dbReference>
<comment type="caution">
    <text evidence="1">The sequence shown here is derived from an EMBL/GenBank/DDBJ whole genome shotgun (WGS) entry which is preliminary data.</text>
</comment>
<dbReference type="Proteomes" id="UP000570474">
    <property type="component" value="Unassembled WGS sequence"/>
</dbReference>
<dbReference type="AlphaFoldDB" id="A0A847RQD1"/>
<reference evidence="1 2" key="1">
    <citation type="submission" date="2020-04" db="EMBL/GenBank/DDBJ databases">
        <authorList>
            <person name="Yin C."/>
        </authorList>
    </citation>
    <scope>NUCLEOTIDE SEQUENCE [LARGE SCALE GENOMIC DNA]</scope>
    <source>
        <strain evidence="1 2">Ae27</strain>
    </source>
</reference>